<dbReference type="GO" id="GO:0005524">
    <property type="term" value="F:ATP binding"/>
    <property type="evidence" value="ECO:0007669"/>
    <property type="project" value="UniProtKB-UniRule"/>
</dbReference>
<feature type="region of interest" description="Disordered" evidence="15">
    <location>
        <begin position="1407"/>
        <end position="1470"/>
    </location>
</feature>
<dbReference type="InterPro" id="IPR057380">
    <property type="entry name" value="UBA_SIK1/2/3"/>
</dbReference>
<comment type="cofactor">
    <cofactor evidence="1">
        <name>Mg(2+)</name>
        <dbReference type="ChEBI" id="CHEBI:18420"/>
    </cofactor>
</comment>
<dbReference type="GO" id="GO:0000226">
    <property type="term" value="P:microtubule cytoskeleton organization"/>
    <property type="evidence" value="ECO:0007669"/>
    <property type="project" value="TreeGrafter"/>
</dbReference>
<evidence type="ECO:0000256" key="9">
    <source>
        <dbReference type="ARBA" id="ARBA00022777"/>
    </source>
</evidence>
<evidence type="ECO:0000256" key="13">
    <source>
        <dbReference type="ARBA" id="ARBA00048679"/>
    </source>
</evidence>
<comment type="catalytic activity">
    <reaction evidence="12">
        <text>L-threonyl-[protein] + ATP = O-phospho-L-threonyl-[protein] + ADP + H(+)</text>
        <dbReference type="Rhea" id="RHEA:46608"/>
        <dbReference type="Rhea" id="RHEA-COMP:11060"/>
        <dbReference type="Rhea" id="RHEA-COMP:11605"/>
        <dbReference type="ChEBI" id="CHEBI:15378"/>
        <dbReference type="ChEBI" id="CHEBI:30013"/>
        <dbReference type="ChEBI" id="CHEBI:30616"/>
        <dbReference type="ChEBI" id="CHEBI:61977"/>
        <dbReference type="ChEBI" id="CHEBI:456216"/>
        <dbReference type="EC" id="2.7.11.1"/>
    </reaction>
</comment>
<comment type="similarity">
    <text evidence="2">Belongs to the protein kinase superfamily. CAMK Ser/Thr protein kinase family. SNF1 subfamily.</text>
</comment>
<evidence type="ECO:0000256" key="7">
    <source>
        <dbReference type="ARBA" id="ARBA00022723"/>
    </source>
</evidence>
<keyword evidence="4" id="KW-0723">Serine/threonine-protein kinase</keyword>
<dbReference type="CDD" id="cd14338">
    <property type="entry name" value="UBA_SIK"/>
    <property type="match status" value="1"/>
</dbReference>
<keyword evidence="5" id="KW-0597">Phosphoprotein</keyword>
<dbReference type="InterPro" id="IPR055511">
    <property type="entry name" value="DUF7084"/>
</dbReference>
<dbReference type="GO" id="GO:0046872">
    <property type="term" value="F:metal ion binding"/>
    <property type="evidence" value="ECO:0007669"/>
    <property type="project" value="UniProtKB-KW"/>
</dbReference>
<evidence type="ECO:0000256" key="3">
    <source>
        <dbReference type="ARBA" id="ARBA00012513"/>
    </source>
</evidence>
<dbReference type="PROSITE" id="PS00108">
    <property type="entry name" value="PROTEIN_KINASE_ST"/>
    <property type="match status" value="1"/>
</dbReference>
<feature type="region of interest" description="Disordered" evidence="15">
    <location>
        <begin position="299"/>
        <end position="326"/>
    </location>
</feature>
<feature type="compositionally biased region" description="Basic and acidic residues" evidence="15">
    <location>
        <begin position="1348"/>
        <end position="1360"/>
    </location>
</feature>
<dbReference type="PROSITE" id="PS50032">
    <property type="entry name" value="KA1"/>
    <property type="match status" value="1"/>
</dbReference>
<keyword evidence="6" id="KW-0808">Transferase</keyword>
<reference evidence="18" key="1">
    <citation type="journal article" date="2022" name="F1000Research">
        <title>Manual annotation of Drosophila genes: a Genomics Education Partnership protocol.</title>
        <authorList>
            <person name="Rele C.P."/>
            <person name="Sandlin K.M."/>
            <person name="Leung W."/>
            <person name="Reed L.K."/>
        </authorList>
    </citation>
    <scope>NUCLEOTIDE SEQUENCE</scope>
</reference>
<dbReference type="GO" id="GO:0010897">
    <property type="term" value="P:negative regulation of triglyceride catabolic process"/>
    <property type="evidence" value="ECO:0007669"/>
    <property type="project" value="EnsemblMetazoa"/>
</dbReference>
<evidence type="ECO:0000259" key="16">
    <source>
        <dbReference type="PROSITE" id="PS50011"/>
    </source>
</evidence>
<evidence type="ECO:0000256" key="12">
    <source>
        <dbReference type="ARBA" id="ARBA00047899"/>
    </source>
</evidence>
<dbReference type="InterPro" id="IPR011009">
    <property type="entry name" value="Kinase-like_dom_sf"/>
</dbReference>
<dbReference type="GO" id="GO:0005737">
    <property type="term" value="C:cytoplasm"/>
    <property type="evidence" value="ECO:0007669"/>
    <property type="project" value="TreeGrafter"/>
</dbReference>
<feature type="compositionally biased region" description="Low complexity" evidence="15">
    <location>
        <begin position="305"/>
        <end position="321"/>
    </location>
</feature>
<evidence type="ECO:0000256" key="11">
    <source>
        <dbReference type="ARBA" id="ARBA00022842"/>
    </source>
</evidence>
<reference evidence="18" key="2">
    <citation type="journal article" date="2023" name="MicroPubl. Biol.">
        <title>Drosophila mojavensis -- Sik3.</title>
        <authorList>
            <person name="Bicanovsky G.N."/>
            <person name="Senkow K.J."/>
            <person name="McColl C."/>
            <person name="Reed L.K."/>
            <person name="Jemc J."/>
            <person name="Rele C.P."/>
            <person name="Agrimson K.S."/>
            <person name="Long L.J."/>
            <person name="Leatherman J."/>
        </authorList>
    </citation>
    <scope>NUCLEOTIDE SEQUENCE</scope>
</reference>
<name>A0AA97IPZ5_DROMO</name>
<evidence type="ECO:0000256" key="5">
    <source>
        <dbReference type="ARBA" id="ARBA00022553"/>
    </source>
</evidence>
<feature type="compositionally biased region" description="Low complexity" evidence="15">
    <location>
        <begin position="1294"/>
        <end position="1308"/>
    </location>
</feature>
<proteinExistence type="evidence at transcript level"/>
<dbReference type="GO" id="GO:0042594">
    <property type="term" value="P:response to starvation"/>
    <property type="evidence" value="ECO:0007669"/>
    <property type="project" value="EnsemblMetazoa"/>
</dbReference>
<evidence type="ECO:0000313" key="18">
    <source>
        <dbReference type="EMBL" id="DBA35763.1"/>
    </source>
</evidence>
<dbReference type="InterPro" id="IPR017441">
    <property type="entry name" value="Protein_kinase_ATP_BS"/>
</dbReference>
<dbReference type="InterPro" id="IPR028375">
    <property type="entry name" value="KA1/Ssp2_C"/>
</dbReference>
<feature type="domain" description="KA1" evidence="17">
    <location>
        <begin position="1478"/>
        <end position="1531"/>
    </location>
</feature>
<dbReference type="GO" id="GO:0055088">
    <property type="term" value="P:lipid homeostasis"/>
    <property type="evidence" value="ECO:0007669"/>
    <property type="project" value="EnsemblMetazoa"/>
</dbReference>
<keyword evidence="11" id="KW-0460">Magnesium</keyword>
<feature type="compositionally biased region" description="Low complexity" evidence="15">
    <location>
        <begin position="1432"/>
        <end position="1463"/>
    </location>
</feature>
<evidence type="ECO:0000259" key="17">
    <source>
        <dbReference type="PROSITE" id="PS50032"/>
    </source>
</evidence>
<dbReference type="Pfam" id="PF23311">
    <property type="entry name" value="DUF7084"/>
    <property type="match status" value="1"/>
</dbReference>
<dbReference type="GO" id="GO:0008286">
    <property type="term" value="P:insulin receptor signaling pathway"/>
    <property type="evidence" value="ECO:0007669"/>
    <property type="project" value="EnsemblMetazoa"/>
</dbReference>
<evidence type="ECO:0000256" key="10">
    <source>
        <dbReference type="ARBA" id="ARBA00022840"/>
    </source>
</evidence>
<feature type="region of interest" description="Disordered" evidence="15">
    <location>
        <begin position="1287"/>
        <end position="1367"/>
    </location>
</feature>
<dbReference type="PANTHER" id="PTHR24346:SF42">
    <property type="entry name" value="SERINE_THREONINE-PROTEIN KINASE SIK3"/>
    <property type="match status" value="1"/>
</dbReference>
<evidence type="ECO:0000313" key="19">
    <source>
        <dbReference type="EMBL" id="DBA35764.1"/>
    </source>
</evidence>
<dbReference type="SUPFAM" id="SSF103243">
    <property type="entry name" value="KA1-like"/>
    <property type="match status" value="1"/>
</dbReference>
<dbReference type="GO" id="GO:1905857">
    <property type="term" value="P:positive regulation of pentose-phosphate shunt"/>
    <property type="evidence" value="ECO:0007669"/>
    <property type="project" value="EnsemblMetazoa"/>
</dbReference>
<evidence type="ECO:0000256" key="6">
    <source>
        <dbReference type="ARBA" id="ARBA00022679"/>
    </source>
</evidence>
<organism evidence="18">
    <name type="scientific">Drosophila mojavensis</name>
    <name type="common">Fruit fly</name>
    <dbReference type="NCBI Taxonomy" id="7230"/>
    <lineage>
        <taxon>Eukaryota</taxon>
        <taxon>Metazoa</taxon>
        <taxon>Ecdysozoa</taxon>
        <taxon>Arthropoda</taxon>
        <taxon>Hexapoda</taxon>
        <taxon>Insecta</taxon>
        <taxon>Pterygota</taxon>
        <taxon>Neoptera</taxon>
        <taxon>Endopterygota</taxon>
        <taxon>Diptera</taxon>
        <taxon>Brachycera</taxon>
        <taxon>Muscomorpha</taxon>
        <taxon>Ephydroidea</taxon>
        <taxon>Drosophilidae</taxon>
        <taxon>Drosophila</taxon>
    </lineage>
</organism>
<dbReference type="FunFam" id="3.30.200.20:FF:000003">
    <property type="entry name" value="Non-specific serine/threonine protein kinase"/>
    <property type="match status" value="1"/>
</dbReference>
<dbReference type="FunFam" id="1.10.510.10:FF:000156">
    <property type="entry name" value="Serine/threonine-protein kinase SIK3 homolog"/>
    <property type="match status" value="1"/>
</dbReference>
<dbReference type="PROSITE" id="PS00107">
    <property type="entry name" value="PROTEIN_KINASE_ATP"/>
    <property type="match status" value="1"/>
</dbReference>
<evidence type="ECO:0000256" key="2">
    <source>
        <dbReference type="ARBA" id="ARBA00006234"/>
    </source>
</evidence>
<evidence type="ECO:0000256" key="1">
    <source>
        <dbReference type="ARBA" id="ARBA00001946"/>
    </source>
</evidence>
<dbReference type="EC" id="2.7.11.1" evidence="3"/>
<dbReference type="InterPro" id="IPR008271">
    <property type="entry name" value="Ser/Thr_kinase_AS"/>
</dbReference>
<dbReference type="SMART" id="SM00220">
    <property type="entry name" value="S_TKc"/>
    <property type="match status" value="1"/>
</dbReference>
<dbReference type="GO" id="GO:0050321">
    <property type="term" value="F:tau-protein kinase activity"/>
    <property type="evidence" value="ECO:0007669"/>
    <property type="project" value="TreeGrafter"/>
</dbReference>
<dbReference type="GO" id="GO:0050802">
    <property type="term" value="P:circadian sleep/wake cycle, sleep"/>
    <property type="evidence" value="ECO:0007669"/>
    <property type="project" value="EnsemblMetazoa"/>
</dbReference>
<feature type="compositionally biased region" description="Polar residues" evidence="15">
    <location>
        <begin position="1337"/>
        <end position="1347"/>
    </location>
</feature>
<keyword evidence="8 14" id="KW-0547">Nucleotide-binding</keyword>
<evidence type="ECO:0000256" key="8">
    <source>
        <dbReference type="ARBA" id="ARBA00022741"/>
    </source>
</evidence>
<dbReference type="EMBL" id="BK064485">
    <property type="protein sequence ID" value="DBA35763.1"/>
    <property type="molecule type" value="mRNA"/>
</dbReference>
<keyword evidence="7" id="KW-0479">Metal-binding</keyword>
<keyword evidence="10 14" id="KW-0067">ATP-binding</keyword>
<dbReference type="InterPro" id="IPR001772">
    <property type="entry name" value="KA1_dom"/>
</dbReference>
<accession>A0AA97IPZ5</accession>
<feature type="domain" description="Protein kinase" evidence="16">
    <location>
        <begin position="30"/>
        <end position="281"/>
    </location>
</feature>
<protein>
    <recommendedName>
        <fullName evidence="3">non-specific serine/threonine protein kinase</fullName>
        <ecNumber evidence="3">2.7.11.1</ecNumber>
    </recommendedName>
</protein>
<keyword evidence="9 18" id="KW-0418">Kinase</keyword>
<gene>
    <name evidence="18" type="primary">DmojCAF1_Sik3-PC</name>
    <name evidence="19" type="synonym">DmojCAF1_Sik3-PB</name>
</gene>
<evidence type="ECO:0000256" key="14">
    <source>
        <dbReference type="PROSITE-ProRule" id="PRU10141"/>
    </source>
</evidence>
<sequence length="1536" mass="163394">MAASTSTPQNYKVPSTSKISVDKLLRVGYYELEKTIGKGNFAVVKLATNIVTKTKVAIKIIDKTCLNEEYLSKTFREISILKSLRHPHITRLYEVMESQSMIYLVTEYAPNGEIFDHLVANGRMKEPEAARVFTQLISAVHYCHLRGVVHRDLKAENVLLDKDMNIKLADFGFSNHYEAGSLLRTWCGSPPYAAPEVFQGLEYDGPKSDIWSLGVVLYALVCGALPFDGTTILELKSRVVQGKFRIPFFMSQDCEHLIRNMLVVEPDRRYTIKQIIKHRWLSDWQAELQQEERLDGSALPFGTAGSQMQSSSLGSSTTSLSGGDGTEVSAPPQLDAVVMTHMLQLPGLTADMIAQSVHEQRFDNIYAIYNLLQDKLLQRRRENQRLQHHANLAYSRSRKTSITTGVVDRSEPVKQESLDRLSPLSSNVNASNTALGFGWCADVGVDLEKFGDFELECLARANEPPVNSQHLSATAGGVAGANTRRHTVGPGDVAHEQALANPQMPPIDFKCAPQCNDAGQPTLYYPTNLPMLQNQPLHNLTIKDQHLLKPPVVMGASSFGRRASDGGANLHIYYPAGISAGNSGVAATPQQMDTAGYYINANMNAAPGTSELSPLGEQAAGQLHCCPENSGEECSEEIQRYMQKRGCVKRHTVGCTEDLSVSHSPGECMGHMQVGQAGAQAQTPSGNGAGGGNMRTRRTGLLTVTERPPVICPELIREVESRMNRDYLPPTLKSLSQSPPNAATFGLGLAMAGSGAPHSLPLSIAGGVGGGGGGVGVGGGGSSSVPLVVAPTTAANNRRAYRAAHCKLPTVQEGALVGRYSPVRRASEGSRSQFQGPLQECQSLQKGIAQRNFLVAPSPPLLENSISLPGSPIHGKPTNLQLALRRGHGHDIEVPPEAIKNLMPALDRLVKEQRVSFDIAKKIISSNVVPIDLAPQLGLAAHAASGAAVSGGYLDQSHLHHQPQPMHSYSVSPLTLPHGPNASLTSAKQMFGQPICGYQYQTTAPPTLGIAAAGGAALSLTLPLQPQQQQLVGQFSSINLGASNSNSSSGCQSPVYSQCMANSLSNSNSGSGFSGSCSPNPNPYLPGTGPFNPCVNVNAAAASTSPLHQITKGISGLSTGGGSITRGTSAASEGVAQQPLDLSMDVCNMDQAADYAGTSNWFMPAAPYYDLKPLNLSPAQPVRVVPTPPASPNLCIIQEENGNGQMCHTISTGTPYAGCTGGITPQICLTDVQGSEITLVALSSDNSRDSEDSLEPHTPIMSLQGLIITEPSSDMPSITRGIGRKASLDCEPVGSSHAGHAAQSSAQAEAHRRGSDKSLGFSDDSLSNDSNNLSPSCQEPSASSGFKSDSHSEMGDHTECGHLTPDSMCDSRRMSDEMCYEVPLPHECSNLDSTRILEMVKQTIDSTMPPKGFVLHKGSISSEDSGAESRHSSASNASSDATPHATANSSSSTSHSSGNSNAPASHTASYAEPTTNLSLEYSGGLQIELQVCEGRSRDHHGAAKGIKLRRISGDQFEYGKICQQLISTITMQQVAG</sequence>
<dbReference type="Pfam" id="PF00069">
    <property type="entry name" value="Pkinase"/>
    <property type="match status" value="1"/>
</dbReference>
<dbReference type="GO" id="GO:0035331">
    <property type="term" value="P:negative regulation of hippo signaling"/>
    <property type="evidence" value="ECO:0007669"/>
    <property type="project" value="EnsemblMetazoa"/>
</dbReference>
<feature type="compositionally biased region" description="Low complexity" evidence="15">
    <location>
        <begin position="1318"/>
        <end position="1336"/>
    </location>
</feature>
<comment type="catalytic activity">
    <reaction evidence="13">
        <text>L-seryl-[protein] + ATP = O-phospho-L-seryl-[protein] + ADP + H(+)</text>
        <dbReference type="Rhea" id="RHEA:17989"/>
        <dbReference type="Rhea" id="RHEA-COMP:9863"/>
        <dbReference type="Rhea" id="RHEA-COMP:11604"/>
        <dbReference type="ChEBI" id="CHEBI:15378"/>
        <dbReference type="ChEBI" id="CHEBI:29999"/>
        <dbReference type="ChEBI" id="CHEBI:30616"/>
        <dbReference type="ChEBI" id="CHEBI:83421"/>
        <dbReference type="ChEBI" id="CHEBI:456216"/>
        <dbReference type="EC" id="2.7.11.1"/>
    </reaction>
</comment>
<evidence type="ECO:0000256" key="4">
    <source>
        <dbReference type="ARBA" id="ARBA00022527"/>
    </source>
</evidence>
<evidence type="ECO:0000256" key="15">
    <source>
        <dbReference type="SAM" id="MobiDB-lite"/>
    </source>
</evidence>
<dbReference type="SUPFAM" id="SSF56112">
    <property type="entry name" value="Protein kinase-like (PK-like)"/>
    <property type="match status" value="1"/>
</dbReference>
<dbReference type="GO" id="GO:0035556">
    <property type="term" value="P:intracellular signal transduction"/>
    <property type="evidence" value="ECO:0007669"/>
    <property type="project" value="TreeGrafter"/>
</dbReference>
<feature type="binding site" evidence="14">
    <location>
        <position position="59"/>
    </location>
    <ligand>
        <name>ATP</name>
        <dbReference type="ChEBI" id="CHEBI:30616"/>
    </ligand>
</feature>
<dbReference type="Pfam" id="PF23312">
    <property type="entry name" value="UBA_SIK3"/>
    <property type="match status" value="1"/>
</dbReference>
<dbReference type="PANTHER" id="PTHR24346">
    <property type="entry name" value="MAP/MICROTUBULE AFFINITY-REGULATING KINASE"/>
    <property type="match status" value="1"/>
</dbReference>
<dbReference type="PROSITE" id="PS50011">
    <property type="entry name" value="PROTEIN_KINASE_DOM"/>
    <property type="match status" value="1"/>
</dbReference>
<dbReference type="EMBL" id="BK064486">
    <property type="protein sequence ID" value="DBA35764.1"/>
    <property type="molecule type" value="mRNA"/>
</dbReference>
<dbReference type="InterPro" id="IPR000719">
    <property type="entry name" value="Prot_kinase_dom"/>
</dbReference>
<dbReference type="Gene3D" id="1.10.510.10">
    <property type="entry name" value="Transferase(Phosphotransferase) domain 1"/>
    <property type="match status" value="1"/>
</dbReference>